<accession>A0A5B2VQS9</accession>
<reference evidence="1 2" key="1">
    <citation type="submission" date="2019-09" db="EMBL/GenBank/DDBJ databases">
        <title>Chitinophaga ginsengihumi sp. nov., isolated from soil of ginseng rhizosphere.</title>
        <authorList>
            <person name="Lee J."/>
        </authorList>
    </citation>
    <scope>NUCLEOTIDE SEQUENCE [LARGE SCALE GENOMIC DNA]</scope>
    <source>
        <strain evidence="1 2">BN140078</strain>
    </source>
</reference>
<evidence type="ECO:0000313" key="1">
    <source>
        <dbReference type="EMBL" id="KAA2241551.1"/>
    </source>
</evidence>
<comment type="caution">
    <text evidence="1">The sequence shown here is derived from an EMBL/GenBank/DDBJ whole genome shotgun (WGS) entry which is preliminary data.</text>
</comment>
<reference evidence="1 2" key="2">
    <citation type="submission" date="2019-09" db="EMBL/GenBank/DDBJ databases">
        <authorList>
            <person name="Jin C."/>
        </authorList>
    </citation>
    <scope>NUCLEOTIDE SEQUENCE [LARGE SCALE GENOMIC DNA]</scope>
    <source>
        <strain evidence="1 2">BN140078</strain>
    </source>
</reference>
<dbReference type="AlphaFoldDB" id="A0A5B2VQS9"/>
<dbReference type="Proteomes" id="UP000324611">
    <property type="component" value="Unassembled WGS sequence"/>
</dbReference>
<dbReference type="EMBL" id="VUOC01000003">
    <property type="protein sequence ID" value="KAA2241551.1"/>
    <property type="molecule type" value="Genomic_DNA"/>
</dbReference>
<evidence type="ECO:0000313" key="2">
    <source>
        <dbReference type="Proteomes" id="UP000324611"/>
    </source>
</evidence>
<organism evidence="1 2">
    <name type="scientific">Chitinophaga agrisoli</name>
    <dbReference type="NCBI Taxonomy" id="2607653"/>
    <lineage>
        <taxon>Bacteria</taxon>
        <taxon>Pseudomonadati</taxon>
        <taxon>Bacteroidota</taxon>
        <taxon>Chitinophagia</taxon>
        <taxon>Chitinophagales</taxon>
        <taxon>Chitinophagaceae</taxon>
        <taxon>Chitinophaga</taxon>
    </lineage>
</organism>
<sequence>MVGVCPGHRGKCAGSCCAIAYLQGKEAQLVGGNAMGFLVLYGAIGGASENADPHIYGLVCQHGTIGVTGNGLVINAIQPALCVQAGGGRQQQ</sequence>
<keyword evidence="2" id="KW-1185">Reference proteome</keyword>
<gene>
    <name evidence="1" type="ORF">F0L74_16815</name>
</gene>
<name>A0A5B2VQS9_9BACT</name>
<proteinExistence type="predicted"/>
<protein>
    <submittedName>
        <fullName evidence="1">Uncharacterized protein</fullName>
    </submittedName>
</protein>